<feature type="compositionally biased region" description="Basic and acidic residues" evidence="2">
    <location>
        <begin position="972"/>
        <end position="986"/>
    </location>
</feature>
<gene>
    <name evidence="4" type="ORF">B0T19DRAFT_482604</name>
</gene>
<evidence type="ECO:0000259" key="3">
    <source>
        <dbReference type="Pfam" id="PF00350"/>
    </source>
</evidence>
<name>A0AAE0IXE4_9PEZI</name>
<evidence type="ECO:0000256" key="1">
    <source>
        <dbReference type="SAM" id="Coils"/>
    </source>
</evidence>
<dbReference type="InterPro" id="IPR045063">
    <property type="entry name" value="Dynamin_N"/>
</dbReference>
<dbReference type="SUPFAM" id="SSF52540">
    <property type="entry name" value="P-loop containing nucleoside triphosphate hydrolases"/>
    <property type="match status" value="1"/>
</dbReference>
<comment type="caution">
    <text evidence="4">The sequence shown here is derived from an EMBL/GenBank/DDBJ whole genome shotgun (WGS) entry which is preliminary data.</text>
</comment>
<protein>
    <recommendedName>
        <fullName evidence="3">Dynamin N-terminal domain-containing protein</fullName>
    </recommendedName>
</protein>
<dbReference type="AlphaFoldDB" id="A0AAE0IXE4"/>
<evidence type="ECO:0000313" key="4">
    <source>
        <dbReference type="EMBL" id="KAK3332301.1"/>
    </source>
</evidence>
<dbReference type="PANTHER" id="PTHR36681:SF3">
    <property type="entry name" value="NUCLEAR GTPASE, GERMINAL CENTER-ASSOCIATED, TANDEM DUPLICATE 3"/>
    <property type="match status" value="1"/>
</dbReference>
<dbReference type="PANTHER" id="PTHR36681">
    <property type="entry name" value="NUCLEAR GTPASE, GERMINAL CENTER-ASSOCIATED, TANDEM DUPLICATE 3"/>
    <property type="match status" value="1"/>
</dbReference>
<reference evidence="4" key="1">
    <citation type="journal article" date="2023" name="Mol. Phylogenet. Evol.">
        <title>Genome-scale phylogeny and comparative genomics of the fungal order Sordariales.</title>
        <authorList>
            <person name="Hensen N."/>
            <person name="Bonometti L."/>
            <person name="Westerberg I."/>
            <person name="Brannstrom I.O."/>
            <person name="Guillou S."/>
            <person name="Cros-Aarteil S."/>
            <person name="Calhoun S."/>
            <person name="Haridas S."/>
            <person name="Kuo A."/>
            <person name="Mondo S."/>
            <person name="Pangilinan J."/>
            <person name="Riley R."/>
            <person name="LaButti K."/>
            <person name="Andreopoulos B."/>
            <person name="Lipzen A."/>
            <person name="Chen C."/>
            <person name="Yan M."/>
            <person name="Daum C."/>
            <person name="Ng V."/>
            <person name="Clum A."/>
            <person name="Steindorff A."/>
            <person name="Ohm R.A."/>
            <person name="Martin F."/>
            <person name="Silar P."/>
            <person name="Natvig D.O."/>
            <person name="Lalanne C."/>
            <person name="Gautier V."/>
            <person name="Ament-Velasquez S.L."/>
            <person name="Kruys A."/>
            <person name="Hutchinson M.I."/>
            <person name="Powell A.J."/>
            <person name="Barry K."/>
            <person name="Miller A.N."/>
            <person name="Grigoriev I.V."/>
            <person name="Debuchy R."/>
            <person name="Gladieux P."/>
            <person name="Hiltunen Thoren M."/>
            <person name="Johannesson H."/>
        </authorList>
    </citation>
    <scope>NUCLEOTIDE SEQUENCE</scope>
    <source>
        <strain evidence="4">SMH4131-1</strain>
    </source>
</reference>
<sequence length="986" mass="111173">MDRSTQDSLRFERFLDWNALKKKPASERIQVLEGALAQSIKYSTELARLVEGAINSSGNGASIAESHVFSTEVLRKWIKEVDDLANEHLNFELLVGVQGNTGAGKSALLSALLNARGILPSNSAAAATATVCKVAYNHSDDPEKAYHAEIHYRTLEDVKQELNDLFEYIRKRDQLLEQSNSNVEVEENDYGDDDAARAQEIEDLNVYISLVAKKVQQVWGYTLEQLGSVSTADLLAKSDPATKRLGTVDAIFGSKHEEFAERVKPFLDSTSQVVKARPQQGATTREMAAWPLIDHVNIWLKSPLLKGGIVLVDLPGVSDVVEGRSAVARQYYKQLAVAVIVAPAIRAADEQKTVQLMSENQELNLRMNGKFDDRSFCIVISKTDGGMDWGEASRALRNDGRNESLKRINELDARIKECKKAINGEKVEIRALHKKLKAKGKEDEEGKSIRSSLKAHKKKKNAFSRELIACRREFNSSRGAAFHAAVQARSTLHVRRLNAYLQERHKAFLTQCPDAPKHFNAPKVFPVSVKAYWGVGDGKENMIEGFPTAAYTGIPALAKWLDEATIPQRERHAYSVLHRLDCLRHNIQTWSDDECAMNKIQFSEQQLKEMILDPIYNEIQKNLTNFEKNLKNKVSRNDPLKKGKLSSALDVCGEQCTTRVGRWVFKDPDDQKSATKLHAHTFRAIVKREGGEFVSRSGGVKKRYCWMEDMAAAFKIHIAGAWIESFHSAIPKMEKKARVEIDTIWETGMEILNRDLVKQFEGQKSYLAKEALTLSAVKEEVKDLVGQALLDISTQSTEIHTNLAETLKKKWRKGFKDAYAERGRGSMGRRHTVLKTFAKNKGKVMYREAVSEMKAQLQKQINQLPETLNKAWEHGLNKLQTQLTLITNNVIKAENRDGEEFQRAESDKVILQQRVRELLMKWQTSFIMANVGVEQADDTDIPTEYQAPEDNLEEEDDDVVMEEISDLESEAEDKAPPVKIKAEKKD</sequence>
<keyword evidence="5" id="KW-1185">Reference proteome</keyword>
<dbReference type="EMBL" id="JAUEPO010000002">
    <property type="protein sequence ID" value="KAK3332301.1"/>
    <property type="molecule type" value="Genomic_DNA"/>
</dbReference>
<reference evidence="4" key="2">
    <citation type="submission" date="2023-06" db="EMBL/GenBank/DDBJ databases">
        <authorList>
            <consortium name="Lawrence Berkeley National Laboratory"/>
            <person name="Haridas S."/>
            <person name="Hensen N."/>
            <person name="Bonometti L."/>
            <person name="Westerberg I."/>
            <person name="Brannstrom I.O."/>
            <person name="Guillou S."/>
            <person name="Cros-Aarteil S."/>
            <person name="Calhoun S."/>
            <person name="Kuo A."/>
            <person name="Mondo S."/>
            <person name="Pangilinan J."/>
            <person name="Riley R."/>
            <person name="Labutti K."/>
            <person name="Andreopoulos B."/>
            <person name="Lipzen A."/>
            <person name="Chen C."/>
            <person name="Yanf M."/>
            <person name="Daum C."/>
            <person name="Ng V."/>
            <person name="Clum A."/>
            <person name="Steindorff A."/>
            <person name="Ohm R."/>
            <person name="Martin F."/>
            <person name="Silar P."/>
            <person name="Natvig D."/>
            <person name="Lalanne C."/>
            <person name="Gautier V."/>
            <person name="Ament-Velasquez S.L."/>
            <person name="Kruys A."/>
            <person name="Hutchinson M.I."/>
            <person name="Powell A.J."/>
            <person name="Barry K."/>
            <person name="Miller A.N."/>
            <person name="Grigoriev I.V."/>
            <person name="Debuchy R."/>
            <person name="Gladieux P."/>
            <person name="Thoren M.H."/>
            <person name="Johannesson H."/>
        </authorList>
    </citation>
    <scope>NUCLEOTIDE SEQUENCE</scope>
    <source>
        <strain evidence="4">SMH4131-1</strain>
    </source>
</reference>
<evidence type="ECO:0000313" key="5">
    <source>
        <dbReference type="Proteomes" id="UP001286456"/>
    </source>
</evidence>
<dbReference type="Gene3D" id="3.40.50.300">
    <property type="entry name" value="P-loop containing nucleotide triphosphate hydrolases"/>
    <property type="match status" value="1"/>
</dbReference>
<dbReference type="InterPro" id="IPR027417">
    <property type="entry name" value="P-loop_NTPase"/>
</dbReference>
<dbReference type="Proteomes" id="UP001286456">
    <property type="component" value="Unassembled WGS sequence"/>
</dbReference>
<keyword evidence="1" id="KW-0175">Coiled coil</keyword>
<evidence type="ECO:0000256" key="2">
    <source>
        <dbReference type="SAM" id="MobiDB-lite"/>
    </source>
</evidence>
<feature type="coiled-coil region" evidence="1">
    <location>
        <begin position="401"/>
        <end position="428"/>
    </location>
</feature>
<feature type="domain" description="Dynamin N-terminal" evidence="3">
    <location>
        <begin position="95"/>
        <end position="366"/>
    </location>
</feature>
<feature type="region of interest" description="Disordered" evidence="2">
    <location>
        <begin position="964"/>
        <end position="986"/>
    </location>
</feature>
<proteinExistence type="predicted"/>
<organism evidence="4 5">
    <name type="scientific">Cercophora scortea</name>
    <dbReference type="NCBI Taxonomy" id="314031"/>
    <lineage>
        <taxon>Eukaryota</taxon>
        <taxon>Fungi</taxon>
        <taxon>Dikarya</taxon>
        <taxon>Ascomycota</taxon>
        <taxon>Pezizomycotina</taxon>
        <taxon>Sordariomycetes</taxon>
        <taxon>Sordariomycetidae</taxon>
        <taxon>Sordariales</taxon>
        <taxon>Lasiosphaeriaceae</taxon>
        <taxon>Cercophora</taxon>
    </lineage>
</organism>
<dbReference type="Pfam" id="PF00350">
    <property type="entry name" value="Dynamin_N"/>
    <property type="match status" value="1"/>
</dbReference>
<accession>A0AAE0IXE4</accession>